<evidence type="ECO:0000313" key="2">
    <source>
        <dbReference type="EMBL" id="GBP17541.1"/>
    </source>
</evidence>
<comment type="caution">
    <text evidence="2">The sequence shown here is derived from an EMBL/GenBank/DDBJ whole genome shotgun (WGS) entry which is preliminary data.</text>
</comment>
<gene>
    <name evidence="2" type="ORF">EVAR_12253_1</name>
</gene>
<dbReference type="AlphaFoldDB" id="A0A4C1TU46"/>
<evidence type="ECO:0000313" key="3">
    <source>
        <dbReference type="Proteomes" id="UP000299102"/>
    </source>
</evidence>
<reference evidence="2 3" key="1">
    <citation type="journal article" date="2019" name="Commun. Biol.">
        <title>The bagworm genome reveals a unique fibroin gene that provides high tensile strength.</title>
        <authorList>
            <person name="Kono N."/>
            <person name="Nakamura H."/>
            <person name="Ohtoshi R."/>
            <person name="Tomita M."/>
            <person name="Numata K."/>
            <person name="Arakawa K."/>
        </authorList>
    </citation>
    <scope>NUCLEOTIDE SEQUENCE [LARGE SCALE GENOMIC DNA]</scope>
</reference>
<dbReference type="InterPro" id="IPR012464">
    <property type="entry name" value="DUF1676"/>
</dbReference>
<keyword evidence="1" id="KW-0732">Signal</keyword>
<evidence type="ECO:0000256" key="1">
    <source>
        <dbReference type="SAM" id="SignalP"/>
    </source>
</evidence>
<dbReference type="Proteomes" id="UP000299102">
    <property type="component" value="Unassembled WGS sequence"/>
</dbReference>
<sequence length="155" mass="17389">MLLKLAMSLAMLHTTYSLEEGYLRYVKDGCFVRGEALSCVKYKALKMATKTIFGFHGNETLRASNMISLVPLDSETLKKSDNEESFIANFNEPRGFMSEWAELTKYAMKLVTDFIKTKALKVNLPEEARAIEEELTGKVGNTVFAMLQSSVILVS</sequence>
<protein>
    <submittedName>
        <fullName evidence="2">Uncharacterized protein</fullName>
    </submittedName>
</protein>
<dbReference type="EMBL" id="BGZK01000088">
    <property type="protein sequence ID" value="GBP17541.1"/>
    <property type="molecule type" value="Genomic_DNA"/>
</dbReference>
<dbReference type="Pfam" id="PF07898">
    <property type="entry name" value="DUF1676"/>
    <property type="match status" value="1"/>
</dbReference>
<feature type="chain" id="PRO_5020039758" evidence="1">
    <location>
        <begin position="18"/>
        <end position="155"/>
    </location>
</feature>
<name>A0A4C1TU46_EUMVA</name>
<accession>A0A4C1TU46</accession>
<feature type="signal peptide" evidence="1">
    <location>
        <begin position="1"/>
        <end position="17"/>
    </location>
</feature>
<proteinExistence type="predicted"/>
<keyword evidence="3" id="KW-1185">Reference proteome</keyword>
<organism evidence="2 3">
    <name type="scientific">Eumeta variegata</name>
    <name type="common">Bagworm moth</name>
    <name type="synonym">Eumeta japonica</name>
    <dbReference type="NCBI Taxonomy" id="151549"/>
    <lineage>
        <taxon>Eukaryota</taxon>
        <taxon>Metazoa</taxon>
        <taxon>Ecdysozoa</taxon>
        <taxon>Arthropoda</taxon>
        <taxon>Hexapoda</taxon>
        <taxon>Insecta</taxon>
        <taxon>Pterygota</taxon>
        <taxon>Neoptera</taxon>
        <taxon>Endopterygota</taxon>
        <taxon>Lepidoptera</taxon>
        <taxon>Glossata</taxon>
        <taxon>Ditrysia</taxon>
        <taxon>Tineoidea</taxon>
        <taxon>Psychidae</taxon>
        <taxon>Oiketicinae</taxon>
        <taxon>Eumeta</taxon>
    </lineage>
</organism>
<dbReference type="STRING" id="151549.A0A4C1TU46"/>
<dbReference type="OrthoDB" id="7475263at2759"/>